<name>A0A6A5WDI6_9PLEO</name>
<keyword evidence="3 5" id="KW-0479">Metal-binding</keyword>
<evidence type="ECO:0000256" key="3">
    <source>
        <dbReference type="ARBA" id="ARBA00022723"/>
    </source>
</evidence>
<keyword evidence="5" id="KW-0349">Heme</keyword>
<dbReference type="InterPro" id="IPR053007">
    <property type="entry name" value="CYP450_monoxygenase_sec-met"/>
</dbReference>
<dbReference type="Gene3D" id="1.10.630.10">
    <property type="entry name" value="Cytochrome P450"/>
    <property type="match status" value="1"/>
</dbReference>
<comment type="cofactor">
    <cofactor evidence="1 5">
        <name>heme</name>
        <dbReference type="ChEBI" id="CHEBI:30413"/>
    </cofactor>
</comment>
<dbReference type="SUPFAM" id="SSF48264">
    <property type="entry name" value="Cytochrome P450"/>
    <property type="match status" value="1"/>
</dbReference>
<gene>
    <name evidence="8" type="ORF">P154DRAFT_406796</name>
</gene>
<keyword evidence="7" id="KW-0472">Membrane</keyword>
<evidence type="ECO:0000256" key="6">
    <source>
        <dbReference type="SAM" id="MobiDB-lite"/>
    </source>
</evidence>
<dbReference type="InterPro" id="IPR002403">
    <property type="entry name" value="Cyt_P450_E_grp-IV"/>
</dbReference>
<evidence type="ECO:0000256" key="4">
    <source>
        <dbReference type="ARBA" id="ARBA00023004"/>
    </source>
</evidence>
<evidence type="ECO:0000256" key="5">
    <source>
        <dbReference type="PIRSR" id="PIRSR602403-1"/>
    </source>
</evidence>
<evidence type="ECO:0000256" key="1">
    <source>
        <dbReference type="ARBA" id="ARBA00001971"/>
    </source>
</evidence>
<dbReference type="InterPro" id="IPR001128">
    <property type="entry name" value="Cyt_P450"/>
</dbReference>
<dbReference type="EMBL" id="ML977634">
    <property type="protein sequence ID" value="KAF1995706.1"/>
    <property type="molecule type" value="Genomic_DNA"/>
</dbReference>
<feature type="binding site" description="axial binding residue" evidence="5">
    <location>
        <position position="447"/>
    </location>
    <ligand>
        <name>heme</name>
        <dbReference type="ChEBI" id="CHEBI:30413"/>
    </ligand>
    <ligandPart>
        <name>Fe</name>
        <dbReference type="ChEBI" id="CHEBI:18248"/>
    </ligandPart>
</feature>
<comment type="similarity">
    <text evidence="2">Belongs to the cytochrome P450 family.</text>
</comment>
<feature type="non-terminal residue" evidence="8">
    <location>
        <position position="470"/>
    </location>
</feature>
<keyword evidence="7" id="KW-0812">Transmembrane</keyword>
<dbReference type="AlphaFoldDB" id="A0A6A5WDI6"/>
<dbReference type="InterPro" id="IPR036396">
    <property type="entry name" value="Cyt_P450_sf"/>
</dbReference>
<evidence type="ECO:0000313" key="9">
    <source>
        <dbReference type="Proteomes" id="UP000799779"/>
    </source>
</evidence>
<dbReference type="GO" id="GO:0005506">
    <property type="term" value="F:iron ion binding"/>
    <property type="evidence" value="ECO:0007669"/>
    <property type="project" value="InterPro"/>
</dbReference>
<dbReference type="PANTHER" id="PTHR47582">
    <property type="entry name" value="P450, PUTATIVE (EUROFUNG)-RELATED"/>
    <property type="match status" value="1"/>
</dbReference>
<dbReference type="GO" id="GO:0016705">
    <property type="term" value="F:oxidoreductase activity, acting on paired donors, with incorporation or reduction of molecular oxygen"/>
    <property type="evidence" value="ECO:0007669"/>
    <property type="project" value="InterPro"/>
</dbReference>
<evidence type="ECO:0000256" key="7">
    <source>
        <dbReference type="SAM" id="Phobius"/>
    </source>
</evidence>
<feature type="compositionally biased region" description="Low complexity" evidence="6">
    <location>
        <begin position="400"/>
        <end position="415"/>
    </location>
</feature>
<dbReference type="PRINTS" id="PR00465">
    <property type="entry name" value="EP450IV"/>
</dbReference>
<dbReference type="GO" id="GO:0020037">
    <property type="term" value="F:heme binding"/>
    <property type="evidence" value="ECO:0007669"/>
    <property type="project" value="InterPro"/>
</dbReference>
<keyword evidence="7" id="KW-1133">Transmembrane helix</keyword>
<dbReference type="PANTHER" id="PTHR47582:SF1">
    <property type="entry name" value="P450, PUTATIVE (EUROFUNG)-RELATED"/>
    <property type="match status" value="1"/>
</dbReference>
<dbReference type="GO" id="GO:0004497">
    <property type="term" value="F:monooxygenase activity"/>
    <property type="evidence" value="ECO:0007669"/>
    <property type="project" value="InterPro"/>
</dbReference>
<proteinExistence type="inferred from homology"/>
<feature type="region of interest" description="Disordered" evidence="6">
    <location>
        <begin position="397"/>
        <end position="425"/>
    </location>
</feature>
<evidence type="ECO:0000313" key="8">
    <source>
        <dbReference type="EMBL" id="KAF1995706.1"/>
    </source>
</evidence>
<keyword evidence="4 5" id="KW-0408">Iron</keyword>
<protein>
    <submittedName>
        <fullName evidence="8">Cytochrome P450</fullName>
    </submittedName>
</protein>
<dbReference type="Proteomes" id="UP000799779">
    <property type="component" value="Unassembled WGS sequence"/>
</dbReference>
<feature type="non-terminal residue" evidence="8">
    <location>
        <position position="1"/>
    </location>
</feature>
<organism evidence="8 9">
    <name type="scientific">Amniculicola lignicola CBS 123094</name>
    <dbReference type="NCBI Taxonomy" id="1392246"/>
    <lineage>
        <taxon>Eukaryota</taxon>
        <taxon>Fungi</taxon>
        <taxon>Dikarya</taxon>
        <taxon>Ascomycota</taxon>
        <taxon>Pezizomycotina</taxon>
        <taxon>Dothideomycetes</taxon>
        <taxon>Pleosporomycetidae</taxon>
        <taxon>Pleosporales</taxon>
        <taxon>Amniculicolaceae</taxon>
        <taxon>Amniculicola</taxon>
    </lineage>
</organism>
<feature type="transmembrane region" description="Helical" evidence="7">
    <location>
        <begin position="264"/>
        <end position="283"/>
    </location>
</feature>
<dbReference type="OrthoDB" id="3366823at2759"/>
<keyword evidence="9" id="KW-1185">Reference proteome</keyword>
<accession>A0A6A5WDI6</accession>
<evidence type="ECO:0000256" key="2">
    <source>
        <dbReference type="ARBA" id="ARBA00010617"/>
    </source>
</evidence>
<reference evidence="8" key="1">
    <citation type="journal article" date="2020" name="Stud. Mycol.">
        <title>101 Dothideomycetes genomes: a test case for predicting lifestyles and emergence of pathogens.</title>
        <authorList>
            <person name="Haridas S."/>
            <person name="Albert R."/>
            <person name="Binder M."/>
            <person name="Bloem J."/>
            <person name="Labutti K."/>
            <person name="Salamov A."/>
            <person name="Andreopoulos B."/>
            <person name="Baker S."/>
            <person name="Barry K."/>
            <person name="Bills G."/>
            <person name="Bluhm B."/>
            <person name="Cannon C."/>
            <person name="Castanera R."/>
            <person name="Culley D."/>
            <person name="Daum C."/>
            <person name="Ezra D."/>
            <person name="Gonzalez J."/>
            <person name="Henrissat B."/>
            <person name="Kuo A."/>
            <person name="Liang C."/>
            <person name="Lipzen A."/>
            <person name="Lutzoni F."/>
            <person name="Magnuson J."/>
            <person name="Mondo S."/>
            <person name="Nolan M."/>
            <person name="Ohm R."/>
            <person name="Pangilinan J."/>
            <person name="Park H.-J."/>
            <person name="Ramirez L."/>
            <person name="Alfaro M."/>
            <person name="Sun H."/>
            <person name="Tritt A."/>
            <person name="Yoshinaga Y."/>
            <person name="Zwiers L.-H."/>
            <person name="Turgeon B."/>
            <person name="Goodwin S."/>
            <person name="Spatafora J."/>
            <person name="Crous P."/>
            <person name="Grigoriev I."/>
        </authorList>
    </citation>
    <scope>NUCLEOTIDE SEQUENCE</scope>
    <source>
        <strain evidence="8">CBS 123094</strain>
    </source>
</reference>
<sequence length="470" mass="52032">HPSEPPLIPHPYLPFLGHVIGLFWHGASYFDRVNKSTKYPIYSLQTWTGRTVVIVEPKIAAVVQRASKNLTFYGMILEVTKRLVGFDEKTMDVIRWNINDEEGTHEGLMLESHDMVAGELEPGPSLNELSSLQLGIFSEMLNSFLPKGGTRENSVEMSLMTFVKRIFTTSNAHTIYGPQNPFVIHPSLVDKFWTYEAGMIAVMADLLPWLTARKPWLARRAINEALQEFVDKEYYKTASPMIRKRVAINLKHGLTNKMAGRAELILLFGIIGNAVPTTFWLLANIISRPELLAQLREETAAAITSSVDAISGEMVKTVDVNYLKTNCPLLVSTYRESLRLIGNLSSVRLVTNTHTISVPGHRPYLLKKGIMIQIASGVIHTTESVWGHDSKCFNPERFMSTTPPSTSASPSSPANSTPPIPTKTALPLPPSVPSAAFRAFGGGSVLCPGRHFALTEIVGFVTACIHMFDF</sequence>
<feature type="compositionally biased region" description="Pro residues" evidence="6">
    <location>
        <begin position="416"/>
        <end position="425"/>
    </location>
</feature>
<dbReference type="CDD" id="cd11040">
    <property type="entry name" value="CYP7_CYP8-like"/>
    <property type="match status" value="1"/>
</dbReference>
<feature type="transmembrane region" description="Helical" evidence="7">
    <location>
        <begin position="12"/>
        <end position="30"/>
    </location>
</feature>
<dbReference type="Pfam" id="PF00067">
    <property type="entry name" value="p450"/>
    <property type="match status" value="1"/>
</dbReference>